<reference evidence="2" key="1">
    <citation type="submission" date="2018-05" db="EMBL/GenBank/DDBJ databases">
        <authorList>
            <person name="Lanie J.A."/>
            <person name="Ng W.-L."/>
            <person name="Kazmierczak K.M."/>
            <person name="Andrzejewski T.M."/>
            <person name="Davidsen T.M."/>
            <person name="Wayne K.J."/>
            <person name="Tettelin H."/>
            <person name="Glass J.I."/>
            <person name="Rusch D."/>
            <person name="Podicherti R."/>
            <person name="Tsui H.-C.T."/>
            <person name="Winkler M.E."/>
        </authorList>
    </citation>
    <scope>NUCLEOTIDE SEQUENCE</scope>
</reference>
<accession>A0A381VZ93</accession>
<dbReference type="SUPFAM" id="SSF53448">
    <property type="entry name" value="Nucleotide-diphospho-sugar transferases"/>
    <property type="match status" value="1"/>
</dbReference>
<sequence>VNYDNSVIIITRKCRNLYIMTVIIFVLTLDEIDGVSQIMPKIKKEWADQIMLVDGGSTDGTIEKAKELGFDVIHQKNKGEGNACRVGTEATKSDFIMFFSPDGNHLPEDIPKLIQKTKEGHNAVHISRFGKNSVSDDANWLDRFGNNMFTFLVNVFFGGNYTDALNGFRIISRKLWDELKTDAQYLDIEEQTCIRLAKRKIPIYEINSKEPCRVGGERKMRPLITGAQLSRQIIKEFIFWNK</sequence>
<gene>
    <name evidence="2" type="ORF">METZ01_LOCUS98418</name>
</gene>
<dbReference type="EMBL" id="UINC01010224">
    <property type="protein sequence ID" value="SVA45564.1"/>
    <property type="molecule type" value="Genomic_DNA"/>
</dbReference>
<dbReference type="InterPro" id="IPR050256">
    <property type="entry name" value="Glycosyltransferase_2"/>
</dbReference>
<feature type="non-terminal residue" evidence="2">
    <location>
        <position position="1"/>
    </location>
</feature>
<dbReference type="PANTHER" id="PTHR48090">
    <property type="entry name" value="UNDECAPRENYL-PHOSPHATE 4-DEOXY-4-FORMAMIDO-L-ARABINOSE TRANSFERASE-RELATED"/>
    <property type="match status" value="1"/>
</dbReference>
<organism evidence="2">
    <name type="scientific">marine metagenome</name>
    <dbReference type="NCBI Taxonomy" id="408172"/>
    <lineage>
        <taxon>unclassified sequences</taxon>
        <taxon>metagenomes</taxon>
        <taxon>ecological metagenomes</taxon>
    </lineage>
</organism>
<feature type="domain" description="Glycosyltransferase 2-like" evidence="1">
    <location>
        <begin position="48"/>
        <end position="177"/>
    </location>
</feature>
<dbReference type="InterPro" id="IPR029044">
    <property type="entry name" value="Nucleotide-diphossugar_trans"/>
</dbReference>
<name>A0A381VZ93_9ZZZZ</name>
<dbReference type="CDD" id="cd04179">
    <property type="entry name" value="DPM_DPG-synthase_like"/>
    <property type="match status" value="1"/>
</dbReference>
<dbReference type="Pfam" id="PF00535">
    <property type="entry name" value="Glycos_transf_2"/>
    <property type="match status" value="1"/>
</dbReference>
<dbReference type="PANTHER" id="PTHR48090:SF7">
    <property type="entry name" value="RFBJ PROTEIN"/>
    <property type="match status" value="1"/>
</dbReference>
<dbReference type="Gene3D" id="3.90.550.10">
    <property type="entry name" value="Spore Coat Polysaccharide Biosynthesis Protein SpsA, Chain A"/>
    <property type="match status" value="1"/>
</dbReference>
<proteinExistence type="predicted"/>
<evidence type="ECO:0000259" key="1">
    <source>
        <dbReference type="Pfam" id="PF00535"/>
    </source>
</evidence>
<protein>
    <recommendedName>
        <fullName evidence="1">Glycosyltransferase 2-like domain-containing protein</fullName>
    </recommendedName>
</protein>
<dbReference type="AlphaFoldDB" id="A0A381VZ93"/>
<dbReference type="InterPro" id="IPR001173">
    <property type="entry name" value="Glyco_trans_2-like"/>
</dbReference>
<evidence type="ECO:0000313" key="2">
    <source>
        <dbReference type="EMBL" id="SVA45564.1"/>
    </source>
</evidence>